<dbReference type="EMBL" id="CP017253">
    <property type="protein sequence ID" value="AOR23501.1"/>
    <property type="molecule type" value="Genomic_DNA"/>
</dbReference>
<reference evidence="3" key="1">
    <citation type="submission" date="2016-09" db="EMBL/GenBank/DDBJ databases">
        <title>Genomics of Clostridium taeniosporum, an organism which forms endospores with ribbon-like appendages.</title>
        <authorList>
            <person name="Walker J.R."/>
        </authorList>
    </citation>
    <scope>NUCLEOTIDE SEQUENCE [LARGE SCALE GENOMIC DNA]</scope>
    <source>
        <strain evidence="3">1/k</strain>
    </source>
</reference>
<gene>
    <name evidence="2" type="ORF">BGI42_07005</name>
</gene>
<name>A0A1D7XJJ5_9CLOT</name>
<evidence type="ECO:0000313" key="3">
    <source>
        <dbReference type="Proteomes" id="UP000094652"/>
    </source>
</evidence>
<dbReference type="RefSeq" id="WP_069679652.1">
    <property type="nucleotide sequence ID" value="NZ_CP017253.2"/>
</dbReference>
<protein>
    <recommendedName>
        <fullName evidence="1">CDI immunity protein domain-containing protein</fullName>
    </recommendedName>
</protein>
<evidence type="ECO:0000259" key="1">
    <source>
        <dbReference type="Pfam" id="PF18624"/>
    </source>
</evidence>
<dbReference type="STRING" id="394958.BGI42_07005"/>
<dbReference type="Pfam" id="PF18624">
    <property type="entry name" value="CdiI_4"/>
    <property type="match status" value="1"/>
</dbReference>
<accession>A0A1D7XJJ5</accession>
<proteinExistence type="predicted"/>
<dbReference type="AlphaFoldDB" id="A0A1D7XJJ5"/>
<dbReference type="Proteomes" id="UP000094652">
    <property type="component" value="Chromosome"/>
</dbReference>
<dbReference type="InterPro" id="IPR041256">
    <property type="entry name" value="CdiI_4"/>
</dbReference>
<sequence>MYEYKEFNEKMKKNYLDKGAVIDVLNAYANGSDFLQKLEKIKNKETERSQVLGIIYSQDFEEDDDGYFGESRVLFYAGDDCYDIIDYDDLYLYLYFACEFYIEKHENEKEIVQEKLALIAESYGIK</sequence>
<keyword evidence="3" id="KW-1185">Reference proteome</keyword>
<organism evidence="2 3">
    <name type="scientific">Clostridium taeniosporum</name>
    <dbReference type="NCBI Taxonomy" id="394958"/>
    <lineage>
        <taxon>Bacteria</taxon>
        <taxon>Bacillati</taxon>
        <taxon>Bacillota</taxon>
        <taxon>Clostridia</taxon>
        <taxon>Eubacteriales</taxon>
        <taxon>Clostridiaceae</taxon>
        <taxon>Clostridium</taxon>
    </lineage>
</organism>
<dbReference type="OrthoDB" id="2903637at2"/>
<evidence type="ECO:0000313" key="2">
    <source>
        <dbReference type="EMBL" id="AOR23501.1"/>
    </source>
</evidence>
<dbReference type="KEGG" id="ctae:BGI42_07005"/>
<feature type="domain" description="CDI immunity protein" evidence="1">
    <location>
        <begin position="18"/>
        <end position="116"/>
    </location>
</feature>